<dbReference type="RefSeq" id="WP_285933494.1">
    <property type="nucleotide sequence ID" value="NZ_JASTZU010000058.1"/>
</dbReference>
<accession>A0ABT7L8L6</accession>
<reference evidence="1 2" key="1">
    <citation type="submission" date="2023-06" db="EMBL/GenBank/DDBJ databases">
        <title>Aquibacillus rhizosphaerae LR5S19.</title>
        <authorList>
            <person name="Sun J.-Q."/>
        </authorList>
    </citation>
    <scope>NUCLEOTIDE SEQUENCE [LARGE SCALE GENOMIC DNA]</scope>
    <source>
        <strain evidence="1 2">LR5S19</strain>
    </source>
</reference>
<evidence type="ECO:0000313" key="1">
    <source>
        <dbReference type="EMBL" id="MDL4842208.1"/>
    </source>
</evidence>
<dbReference type="EMBL" id="JASTZU010000058">
    <property type="protein sequence ID" value="MDL4842208.1"/>
    <property type="molecule type" value="Genomic_DNA"/>
</dbReference>
<proteinExistence type="predicted"/>
<comment type="caution">
    <text evidence="1">The sequence shown here is derived from an EMBL/GenBank/DDBJ whole genome shotgun (WGS) entry which is preliminary data.</text>
</comment>
<organism evidence="1 2">
    <name type="scientific">Aquibacillus rhizosphaerae</name>
    <dbReference type="NCBI Taxonomy" id="3051431"/>
    <lineage>
        <taxon>Bacteria</taxon>
        <taxon>Bacillati</taxon>
        <taxon>Bacillota</taxon>
        <taxon>Bacilli</taxon>
        <taxon>Bacillales</taxon>
        <taxon>Bacillaceae</taxon>
        <taxon>Aquibacillus</taxon>
    </lineage>
</organism>
<sequence length="158" mass="18492">MNRIVEFGKSVFEKNSKIFYQRYIFGQSIVQNINNSIGNINKWSGSMNKYLIQLILILFLVLIPDKTMIGISLDLKGEREDVTSVSEDKLSHNWAKTSSELKMVHDDSHQYDVWHNFIKKSVTCDITHKIKTEIWYCDLHNHTKSEVSLEETIHSHKH</sequence>
<gene>
    <name evidence="1" type="ORF">QQS35_17350</name>
</gene>
<evidence type="ECO:0000313" key="2">
    <source>
        <dbReference type="Proteomes" id="UP001235343"/>
    </source>
</evidence>
<name>A0ABT7L8L6_9BACI</name>
<keyword evidence="2" id="KW-1185">Reference proteome</keyword>
<dbReference type="Proteomes" id="UP001235343">
    <property type="component" value="Unassembled WGS sequence"/>
</dbReference>
<protein>
    <submittedName>
        <fullName evidence="1">Uncharacterized protein</fullName>
    </submittedName>
</protein>